<evidence type="ECO:0000313" key="1">
    <source>
        <dbReference type="EMBL" id="RJG55865.1"/>
    </source>
</evidence>
<sequence>MKTDIDHLRSDQQRDLHRVVRLLFEEFADAHGEPVANRKLGRILKIILHGRYARDEGHDAHRPDDGEPPAFDLLIIVNQIELTSRLDYWADAEERLRVEASMRGTLRCSVHFIVHTLQQVNDALAHGRDFFVDIAREGIALYQSDDTPLLSPKPKTPADALRMVRDYYHHWFPLASDFYESAKLAQGRGKDQIAVHLYHEAAERLYYCVLLVGKLYTPHVRNLNILRHQADALDRRLYGIWGSGRADKRLFAMLNDITLLDRMKRDFRIETNQLAALAERIEALGQAVQAVCIDRIAALEAEVKETDASSHTGLAIAR</sequence>
<comment type="caution">
    <text evidence="1">The sequence shown here is derived from an EMBL/GenBank/DDBJ whole genome shotgun (WGS) entry which is preliminary data.</text>
</comment>
<organism evidence="1 2">
    <name type="scientific">Sphingobium terrigena</name>
    <dbReference type="NCBI Taxonomy" id="2304063"/>
    <lineage>
        <taxon>Bacteria</taxon>
        <taxon>Pseudomonadati</taxon>
        <taxon>Pseudomonadota</taxon>
        <taxon>Alphaproteobacteria</taxon>
        <taxon>Sphingomonadales</taxon>
        <taxon>Sphingomonadaceae</taxon>
        <taxon>Sphingobium</taxon>
    </lineage>
</organism>
<name>A0A418YUM4_9SPHN</name>
<dbReference type="RefSeq" id="WP_119744944.1">
    <property type="nucleotide sequence ID" value="NZ_QVRA01000005.1"/>
</dbReference>
<keyword evidence="1" id="KW-0808">Transferase</keyword>
<accession>A0A418YUM4</accession>
<reference evidence="1 2" key="1">
    <citation type="submission" date="2018-08" db="EMBL/GenBank/DDBJ databases">
        <title>Sphingobium sp. EO9.</title>
        <authorList>
            <person name="Park Y."/>
            <person name="Kim K.H."/>
            <person name="Jeon C.O."/>
        </authorList>
    </citation>
    <scope>NUCLEOTIDE SEQUENCE [LARGE SCALE GENOMIC DNA]</scope>
    <source>
        <strain evidence="1 2">EO9</strain>
    </source>
</reference>
<protein>
    <submittedName>
        <fullName evidence="1">Nucleotidyltransferase</fullName>
    </submittedName>
</protein>
<keyword evidence="2" id="KW-1185">Reference proteome</keyword>
<dbReference type="AlphaFoldDB" id="A0A418YUM4"/>
<dbReference type="EMBL" id="QVRA01000005">
    <property type="protein sequence ID" value="RJG55865.1"/>
    <property type="molecule type" value="Genomic_DNA"/>
</dbReference>
<dbReference type="Proteomes" id="UP000283469">
    <property type="component" value="Unassembled WGS sequence"/>
</dbReference>
<gene>
    <name evidence="1" type="ORF">D0Z70_07460</name>
</gene>
<evidence type="ECO:0000313" key="2">
    <source>
        <dbReference type="Proteomes" id="UP000283469"/>
    </source>
</evidence>
<dbReference type="GO" id="GO:0016740">
    <property type="term" value="F:transferase activity"/>
    <property type="evidence" value="ECO:0007669"/>
    <property type="project" value="UniProtKB-KW"/>
</dbReference>
<proteinExistence type="predicted"/>
<dbReference type="Gene3D" id="1.20.120.330">
    <property type="entry name" value="Nucleotidyltransferases domain 2"/>
    <property type="match status" value="1"/>
</dbReference>
<dbReference type="OrthoDB" id="7442350at2"/>